<gene>
    <name evidence="3" type="ORF">J4Q44_G00131410</name>
</gene>
<comment type="caution">
    <text evidence="3">The sequence shown here is derived from an EMBL/GenBank/DDBJ whole genome shotgun (WGS) entry which is preliminary data.</text>
</comment>
<evidence type="ECO:0000256" key="1">
    <source>
        <dbReference type="SAM" id="MobiDB-lite"/>
    </source>
</evidence>
<feature type="compositionally biased region" description="Polar residues" evidence="1">
    <location>
        <begin position="320"/>
        <end position="337"/>
    </location>
</feature>
<feature type="transmembrane region" description="Helical" evidence="2">
    <location>
        <begin position="405"/>
        <end position="428"/>
    </location>
</feature>
<dbReference type="InterPro" id="IPR051561">
    <property type="entry name" value="FRAS1_ECM"/>
</dbReference>
<dbReference type="Proteomes" id="UP001356427">
    <property type="component" value="Unassembled WGS sequence"/>
</dbReference>
<protein>
    <submittedName>
        <fullName evidence="3">Uncharacterized protein</fullName>
    </submittedName>
</protein>
<dbReference type="PANTHER" id="PTHR45739:SF12">
    <property type="entry name" value="CHONDROITIN SULFATE PROTEOGLYCAN 4-LIKE ISOFORM X2"/>
    <property type="match status" value="1"/>
</dbReference>
<keyword evidence="2" id="KW-0472">Membrane</keyword>
<dbReference type="AlphaFoldDB" id="A0AAN8LU33"/>
<evidence type="ECO:0000256" key="2">
    <source>
        <dbReference type="SAM" id="Phobius"/>
    </source>
</evidence>
<dbReference type="EMBL" id="JAGTTL010000011">
    <property type="protein sequence ID" value="KAK6315617.1"/>
    <property type="molecule type" value="Genomic_DNA"/>
</dbReference>
<accession>A0AAN8LU33</accession>
<keyword evidence="2" id="KW-0812">Transmembrane</keyword>
<feature type="region of interest" description="Disordered" evidence="1">
    <location>
        <begin position="320"/>
        <end position="351"/>
    </location>
</feature>
<organism evidence="3 4">
    <name type="scientific">Coregonus suidteri</name>
    <dbReference type="NCBI Taxonomy" id="861788"/>
    <lineage>
        <taxon>Eukaryota</taxon>
        <taxon>Metazoa</taxon>
        <taxon>Chordata</taxon>
        <taxon>Craniata</taxon>
        <taxon>Vertebrata</taxon>
        <taxon>Euteleostomi</taxon>
        <taxon>Actinopterygii</taxon>
        <taxon>Neopterygii</taxon>
        <taxon>Teleostei</taxon>
        <taxon>Protacanthopterygii</taxon>
        <taxon>Salmoniformes</taxon>
        <taxon>Salmonidae</taxon>
        <taxon>Coregoninae</taxon>
        <taxon>Coregonus</taxon>
    </lineage>
</organism>
<name>A0AAN8LU33_9TELE</name>
<dbReference type="PANTHER" id="PTHR45739">
    <property type="entry name" value="MATRIX PROTEIN, PUTATIVE-RELATED"/>
    <property type="match status" value="1"/>
</dbReference>
<evidence type="ECO:0000313" key="4">
    <source>
        <dbReference type="Proteomes" id="UP001356427"/>
    </source>
</evidence>
<sequence>MKLDASNLLGKLLEPQRHSYEVWYQVTSLPQHGVVTVGVRNLTSTKPNFSQFILDKFGTTYQHDDSETIQDFFTFDAWLNRKGQPPQRPSEHSLIVTESFDLTVTPVNDQPPLLRTKAPSLRLLQGDTVVFSPENLQVEDPEEIHYKVISKPNNGYLALAEHLNETVSAFSQADINEGRVHFVQDGEPSLGVFYFSMTNGGSEPVFHILSPPKHGKLAKVTFDLSDGSNHSVESFTFRDVVQGRVALEEALGHSNNTANQSRSLLSQLGNFADHNTTEVHVSMLNDSFKFLLWADNVQPVVGKFLFTIVPYDKSINLTTRSPGHNQTTGDTGTTIHSATHPHTTNHKTHNKKTLQKQFKGNQTLGGHPIIPTVPKTTHGKHDLHGPHRNTPVWVESLPRPASDPLLLILPFLACLLLIVILVVLILVLRHHREKKALSRGLIQELTAAAGGPEGSPDLGWPERSIGVPSVVVTPLLGPNSCPSSPVLNELRRGTPVPCDPCLLLWAVDVVPDMVQAQHCRTPTTLRDN</sequence>
<dbReference type="GO" id="GO:0009653">
    <property type="term" value="P:anatomical structure morphogenesis"/>
    <property type="evidence" value="ECO:0007669"/>
    <property type="project" value="TreeGrafter"/>
</dbReference>
<keyword evidence="4" id="KW-1185">Reference proteome</keyword>
<keyword evidence="2" id="KW-1133">Transmembrane helix</keyword>
<evidence type="ECO:0000313" key="3">
    <source>
        <dbReference type="EMBL" id="KAK6315617.1"/>
    </source>
</evidence>
<reference evidence="3 4" key="1">
    <citation type="submission" date="2021-04" db="EMBL/GenBank/DDBJ databases">
        <authorList>
            <person name="De Guttry C."/>
            <person name="Zahm M."/>
            <person name="Klopp C."/>
            <person name="Cabau C."/>
            <person name="Louis A."/>
            <person name="Berthelot C."/>
            <person name="Parey E."/>
            <person name="Roest Crollius H."/>
            <person name="Montfort J."/>
            <person name="Robinson-Rechavi M."/>
            <person name="Bucao C."/>
            <person name="Bouchez O."/>
            <person name="Gislard M."/>
            <person name="Lluch J."/>
            <person name="Milhes M."/>
            <person name="Lampietro C."/>
            <person name="Lopez Roques C."/>
            <person name="Donnadieu C."/>
            <person name="Braasch I."/>
            <person name="Desvignes T."/>
            <person name="Postlethwait J."/>
            <person name="Bobe J."/>
            <person name="Wedekind C."/>
            <person name="Guiguen Y."/>
        </authorList>
    </citation>
    <scope>NUCLEOTIDE SEQUENCE [LARGE SCALE GENOMIC DNA]</scope>
    <source>
        <strain evidence="3">Cs_M1</strain>
        <tissue evidence="3">Blood</tissue>
    </source>
</reference>
<dbReference type="Pfam" id="PF16184">
    <property type="entry name" value="Cadherin_3"/>
    <property type="match status" value="1"/>
</dbReference>
<proteinExistence type="predicted"/>